<dbReference type="GO" id="GO:0006310">
    <property type="term" value="P:DNA recombination"/>
    <property type="evidence" value="ECO:0007669"/>
    <property type="project" value="InterPro"/>
</dbReference>
<dbReference type="GO" id="GO:0005524">
    <property type="term" value="F:ATP binding"/>
    <property type="evidence" value="ECO:0007669"/>
    <property type="project" value="InterPro"/>
</dbReference>
<dbReference type="Gene3D" id="3.30.470.30">
    <property type="entry name" value="DNA ligase/mRNA capping enzyme"/>
    <property type="match status" value="1"/>
</dbReference>
<evidence type="ECO:0000313" key="2">
    <source>
        <dbReference type="EMBL" id="GAI71488.1"/>
    </source>
</evidence>
<feature type="domain" description="ATP-dependent DNA ligase family profile" evidence="1">
    <location>
        <begin position="1"/>
        <end position="85"/>
    </location>
</feature>
<dbReference type="PROSITE" id="PS50160">
    <property type="entry name" value="DNA_LIGASE_A3"/>
    <property type="match status" value="1"/>
</dbReference>
<gene>
    <name evidence="2" type="ORF">S06H3_65757</name>
</gene>
<organism evidence="2">
    <name type="scientific">marine sediment metagenome</name>
    <dbReference type="NCBI Taxonomy" id="412755"/>
    <lineage>
        <taxon>unclassified sequences</taxon>
        <taxon>metagenomes</taxon>
        <taxon>ecological metagenomes</taxon>
    </lineage>
</organism>
<accession>X1QTD3</accession>
<dbReference type="SUPFAM" id="SSF56091">
    <property type="entry name" value="DNA ligase/mRNA capping enzyme, catalytic domain"/>
    <property type="match status" value="1"/>
</dbReference>
<reference evidence="2" key="1">
    <citation type="journal article" date="2014" name="Front. Microbiol.">
        <title>High frequency of phylogenetically diverse reductive dehalogenase-homologous genes in deep subseafloor sedimentary metagenomes.</title>
        <authorList>
            <person name="Kawai M."/>
            <person name="Futagami T."/>
            <person name="Toyoda A."/>
            <person name="Takaki Y."/>
            <person name="Nishi S."/>
            <person name="Hori S."/>
            <person name="Arai W."/>
            <person name="Tsubouchi T."/>
            <person name="Morono Y."/>
            <person name="Uchiyama I."/>
            <person name="Ito T."/>
            <person name="Fujiyama A."/>
            <person name="Inagaki F."/>
            <person name="Takami H."/>
        </authorList>
    </citation>
    <scope>NUCLEOTIDE SEQUENCE</scope>
    <source>
        <strain evidence="2">Expedition CK06-06</strain>
    </source>
</reference>
<dbReference type="AlphaFoldDB" id="X1QTD3"/>
<protein>
    <recommendedName>
        <fullName evidence="1">ATP-dependent DNA ligase family profile domain-containing protein</fullName>
    </recommendedName>
</protein>
<feature type="non-terminal residue" evidence="2">
    <location>
        <position position="1"/>
    </location>
</feature>
<dbReference type="GO" id="GO:0003910">
    <property type="term" value="F:DNA ligase (ATP) activity"/>
    <property type="evidence" value="ECO:0007669"/>
    <property type="project" value="InterPro"/>
</dbReference>
<dbReference type="Pfam" id="PF01068">
    <property type="entry name" value="DNA_ligase_A_M"/>
    <property type="match status" value="1"/>
</dbReference>
<name>X1QTD3_9ZZZZ</name>
<evidence type="ECO:0000259" key="1">
    <source>
        <dbReference type="PROSITE" id="PS50160"/>
    </source>
</evidence>
<comment type="caution">
    <text evidence="2">The sequence shown here is derived from an EMBL/GenBank/DDBJ whole genome shotgun (WGS) entry which is preliminary data.</text>
</comment>
<sequence length="85" mass="9660">GENLEYLPLEERKRILEQVLIPTDNVRVASYTLDAVTLFNEAQANADHYNLTGEVLGHKEGAVGKLKTGTYRQGKRDWLKVKTFQ</sequence>
<feature type="non-terminal residue" evidence="2">
    <location>
        <position position="85"/>
    </location>
</feature>
<dbReference type="EMBL" id="BARV01044425">
    <property type="protein sequence ID" value="GAI71488.1"/>
    <property type="molecule type" value="Genomic_DNA"/>
</dbReference>
<dbReference type="InterPro" id="IPR012310">
    <property type="entry name" value="DNA_ligase_ATP-dep_cent"/>
</dbReference>
<proteinExistence type="predicted"/>
<dbReference type="GO" id="GO:0006281">
    <property type="term" value="P:DNA repair"/>
    <property type="evidence" value="ECO:0007669"/>
    <property type="project" value="InterPro"/>
</dbReference>